<sequence>MSGDNSLWCNVLRRKYGRGNQDSNWDIGNGESVDVWHDVWLPSGAIANTIATTHDDFPAIKVADLIMSNGDWNIGFLSNLVPQHDIDEIVAIHLPRYSNGDDIRLWKEIKQRDFLLLVLIDFSAPTVVITMRT</sequence>
<gene>
    <name evidence="1" type="ORF">VFH_III101040</name>
</gene>
<reference evidence="1 2" key="1">
    <citation type="submission" date="2023-01" db="EMBL/GenBank/DDBJ databases">
        <authorList>
            <person name="Kreplak J."/>
        </authorList>
    </citation>
    <scope>NUCLEOTIDE SEQUENCE [LARGE SCALE GENOMIC DNA]</scope>
</reference>
<dbReference type="AlphaFoldDB" id="A0AAV1A129"/>
<dbReference type="EMBL" id="OX451738">
    <property type="protein sequence ID" value="CAI8603757.1"/>
    <property type="molecule type" value="Genomic_DNA"/>
</dbReference>
<evidence type="ECO:0000313" key="2">
    <source>
        <dbReference type="Proteomes" id="UP001157006"/>
    </source>
</evidence>
<proteinExistence type="predicted"/>
<organism evidence="1 2">
    <name type="scientific">Vicia faba</name>
    <name type="common">Broad bean</name>
    <name type="synonym">Faba vulgaris</name>
    <dbReference type="NCBI Taxonomy" id="3906"/>
    <lineage>
        <taxon>Eukaryota</taxon>
        <taxon>Viridiplantae</taxon>
        <taxon>Streptophyta</taxon>
        <taxon>Embryophyta</taxon>
        <taxon>Tracheophyta</taxon>
        <taxon>Spermatophyta</taxon>
        <taxon>Magnoliopsida</taxon>
        <taxon>eudicotyledons</taxon>
        <taxon>Gunneridae</taxon>
        <taxon>Pentapetalae</taxon>
        <taxon>rosids</taxon>
        <taxon>fabids</taxon>
        <taxon>Fabales</taxon>
        <taxon>Fabaceae</taxon>
        <taxon>Papilionoideae</taxon>
        <taxon>50 kb inversion clade</taxon>
        <taxon>NPAAA clade</taxon>
        <taxon>Hologalegina</taxon>
        <taxon>IRL clade</taxon>
        <taxon>Fabeae</taxon>
        <taxon>Vicia</taxon>
    </lineage>
</organism>
<keyword evidence="2" id="KW-1185">Reference proteome</keyword>
<accession>A0AAV1A129</accession>
<name>A0AAV1A129_VICFA</name>
<evidence type="ECO:0000313" key="1">
    <source>
        <dbReference type="EMBL" id="CAI8603757.1"/>
    </source>
</evidence>
<protein>
    <submittedName>
        <fullName evidence="1">Uncharacterized protein</fullName>
    </submittedName>
</protein>
<dbReference type="Proteomes" id="UP001157006">
    <property type="component" value="Chromosome 3"/>
</dbReference>